<dbReference type="AlphaFoldDB" id="A0A0R1YWE9"/>
<keyword evidence="3 7" id="KW-0812">Transmembrane</keyword>
<feature type="compositionally biased region" description="Basic and acidic residues" evidence="6">
    <location>
        <begin position="93"/>
        <end position="107"/>
    </location>
</feature>
<evidence type="ECO:0000256" key="7">
    <source>
        <dbReference type="SAM" id="Phobius"/>
    </source>
</evidence>
<evidence type="ECO:0000259" key="8">
    <source>
        <dbReference type="Pfam" id="PF04024"/>
    </source>
</evidence>
<keyword evidence="2" id="KW-1003">Cell membrane</keyword>
<dbReference type="PANTHER" id="PTHR33885:SF3">
    <property type="entry name" value="PHAGE SHOCK PROTEIN C"/>
    <property type="match status" value="1"/>
</dbReference>
<comment type="caution">
    <text evidence="9">The sequence shown here is derived from an EMBL/GenBank/DDBJ whole genome shotgun (WGS) entry which is preliminary data.</text>
</comment>
<dbReference type="Pfam" id="PF04024">
    <property type="entry name" value="PspC"/>
    <property type="match status" value="1"/>
</dbReference>
<evidence type="ECO:0000256" key="1">
    <source>
        <dbReference type="ARBA" id="ARBA00004162"/>
    </source>
</evidence>
<dbReference type="InterPro" id="IPR007168">
    <property type="entry name" value="Phageshock_PspC_N"/>
</dbReference>
<feature type="domain" description="Phage shock protein PspC N-terminal" evidence="8">
    <location>
        <begin position="5"/>
        <end position="64"/>
    </location>
</feature>
<protein>
    <submittedName>
        <fullName evidence="9">PspC domain protein</fullName>
    </submittedName>
</protein>
<sequence length="107" mass="11798">MDNKKKLVRSSSDRWVAGVLGGISAYFNWNSTLVRILYIVLALIPGLGEIAILAYIVMIATIPGENAPASFFSQFKSTYQNQHGGKKSPKVIHGVEEQDVDHHKKEG</sequence>
<evidence type="ECO:0000256" key="3">
    <source>
        <dbReference type="ARBA" id="ARBA00022692"/>
    </source>
</evidence>
<evidence type="ECO:0000256" key="6">
    <source>
        <dbReference type="SAM" id="MobiDB-lite"/>
    </source>
</evidence>
<organism evidence="9 10">
    <name type="scientific">Lentilactobacillus parafarraginis DSM 18390 = JCM 14109</name>
    <dbReference type="NCBI Taxonomy" id="1423786"/>
    <lineage>
        <taxon>Bacteria</taxon>
        <taxon>Bacillati</taxon>
        <taxon>Bacillota</taxon>
        <taxon>Bacilli</taxon>
        <taxon>Lactobacillales</taxon>
        <taxon>Lactobacillaceae</taxon>
        <taxon>Lentilactobacillus</taxon>
    </lineage>
</organism>
<dbReference type="GO" id="GO:0005886">
    <property type="term" value="C:plasma membrane"/>
    <property type="evidence" value="ECO:0007669"/>
    <property type="project" value="UniProtKB-SubCell"/>
</dbReference>
<dbReference type="PANTHER" id="PTHR33885">
    <property type="entry name" value="PHAGE SHOCK PROTEIN C"/>
    <property type="match status" value="1"/>
</dbReference>
<accession>A0A0R1YWE9</accession>
<dbReference type="PATRIC" id="fig|1423786.4.peg.1266"/>
<proteinExistence type="predicted"/>
<keyword evidence="5 7" id="KW-0472">Membrane</keyword>
<feature type="region of interest" description="Disordered" evidence="6">
    <location>
        <begin position="82"/>
        <end position="107"/>
    </location>
</feature>
<evidence type="ECO:0000313" key="9">
    <source>
        <dbReference type="EMBL" id="KRM43881.1"/>
    </source>
</evidence>
<dbReference type="Proteomes" id="UP000051010">
    <property type="component" value="Unassembled WGS sequence"/>
</dbReference>
<reference evidence="9 10" key="1">
    <citation type="journal article" date="2015" name="Genome Announc.">
        <title>Expanding the biotechnology potential of lactobacilli through comparative genomics of 213 strains and associated genera.</title>
        <authorList>
            <person name="Sun Z."/>
            <person name="Harris H.M."/>
            <person name="McCann A."/>
            <person name="Guo C."/>
            <person name="Argimon S."/>
            <person name="Zhang W."/>
            <person name="Yang X."/>
            <person name="Jeffery I.B."/>
            <person name="Cooney J.C."/>
            <person name="Kagawa T.F."/>
            <person name="Liu W."/>
            <person name="Song Y."/>
            <person name="Salvetti E."/>
            <person name="Wrobel A."/>
            <person name="Rasinkangas P."/>
            <person name="Parkhill J."/>
            <person name="Rea M.C."/>
            <person name="O'Sullivan O."/>
            <person name="Ritari J."/>
            <person name="Douillard F.P."/>
            <person name="Paul Ross R."/>
            <person name="Yang R."/>
            <person name="Briner A.E."/>
            <person name="Felis G.E."/>
            <person name="de Vos W.M."/>
            <person name="Barrangou R."/>
            <person name="Klaenhammer T.R."/>
            <person name="Caufield P.W."/>
            <person name="Cui Y."/>
            <person name="Zhang H."/>
            <person name="O'Toole P.W."/>
        </authorList>
    </citation>
    <scope>NUCLEOTIDE SEQUENCE [LARGE SCALE GENOMIC DNA]</scope>
    <source>
        <strain evidence="9 10">DSM 18390</strain>
    </source>
</reference>
<keyword evidence="4 7" id="KW-1133">Transmembrane helix</keyword>
<dbReference type="RefSeq" id="WP_054734389.1">
    <property type="nucleotide sequence ID" value="NZ_AZFZ01000025.1"/>
</dbReference>
<name>A0A0R1YWE9_9LACO</name>
<evidence type="ECO:0000256" key="5">
    <source>
        <dbReference type="ARBA" id="ARBA00023136"/>
    </source>
</evidence>
<feature type="transmembrane region" description="Helical" evidence="7">
    <location>
        <begin position="35"/>
        <end position="57"/>
    </location>
</feature>
<gene>
    <name evidence="9" type="ORF">FD47_GL001173</name>
</gene>
<evidence type="ECO:0000256" key="2">
    <source>
        <dbReference type="ARBA" id="ARBA00022475"/>
    </source>
</evidence>
<evidence type="ECO:0000313" key="10">
    <source>
        <dbReference type="Proteomes" id="UP000051010"/>
    </source>
</evidence>
<dbReference type="EMBL" id="AZFZ01000025">
    <property type="protein sequence ID" value="KRM43881.1"/>
    <property type="molecule type" value="Genomic_DNA"/>
</dbReference>
<dbReference type="InterPro" id="IPR052027">
    <property type="entry name" value="PspC"/>
</dbReference>
<comment type="subcellular location">
    <subcellularLocation>
        <location evidence="1">Cell membrane</location>
        <topology evidence="1">Single-pass membrane protein</topology>
    </subcellularLocation>
</comment>
<evidence type="ECO:0000256" key="4">
    <source>
        <dbReference type="ARBA" id="ARBA00022989"/>
    </source>
</evidence>